<keyword evidence="1" id="KW-0328">Glycosyltransferase</keyword>
<keyword evidence="2 4" id="KW-0808">Transferase</keyword>
<sequence>MSTLLSIVVPCYQAAGYMRRSLDSLLPGGRAPRGVEILVVDDGSRDETGEIADAYAARFPGVVRALHQENKGHGGAINTGLAAARGRYVKIVDADDWLDVDAYLSLLTALADLDSDVCEVDLVVTNFVYEKVDRRRPVAVRYGDVLPEGRVFGWDEVGRFRKRQYMLMHSLVYRRELLLQTGLVLPEHTFYVDNLYAYLPLRSVRSMYYLDVDLYRYYIGRPGQSVNEAVMLARVDQQLAVNRAMLPALDAARKDPHAPKAMRRYLLHYFEIVSAVSSILLIRAGSEAALAKKEAFWRELREEDEWLYRRLRRSVIGQITNLPGRPGRRVSVLAYKAAQWAVGFN</sequence>
<dbReference type="EMBL" id="RKHQ01000001">
    <property type="protein sequence ID" value="ROR96867.1"/>
    <property type="molecule type" value="Genomic_DNA"/>
</dbReference>
<proteinExistence type="predicted"/>
<gene>
    <name evidence="4" type="ORF">EDD28_1459</name>
</gene>
<keyword evidence="5" id="KW-1185">Reference proteome</keyword>
<dbReference type="PANTHER" id="PTHR22916">
    <property type="entry name" value="GLYCOSYLTRANSFERASE"/>
    <property type="match status" value="1"/>
</dbReference>
<dbReference type="AlphaFoldDB" id="A0A3N2DAW6"/>
<dbReference type="GO" id="GO:0016757">
    <property type="term" value="F:glycosyltransferase activity"/>
    <property type="evidence" value="ECO:0007669"/>
    <property type="project" value="UniProtKB-KW"/>
</dbReference>
<dbReference type="PANTHER" id="PTHR22916:SF51">
    <property type="entry name" value="GLYCOSYLTRANSFERASE EPSH-RELATED"/>
    <property type="match status" value="1"/>
</dbReference>
<evidence type="ECO:0000313" key="4">
    <source>
        <dbReference type="EMBL" id="ROR96867.1"/>
    </source>
</evidence>
<reference evidence="4 5" key="1">
    <citation type="submission" date="2018-11" db="EMBL/GenBank/DDBJ databases">
        <title>Sequencing the genomes of 1000 actinobacteria strains.</title>
        <authorList>
            <person name="Klenk H.-P."/>
        </authorList>
    </citation>
    <scope>NUCLEOTIDE SEQUENCE [LARGE SCALE GENOMIC DNA]</scope>
    <source>
        <strain evidence="4 5">DSM 13521</strain>
    </source>
</reference>
<dbReference type="Gene3D" id="3.90.550.10">
    <property type="entry name" value="Spore Coat Polysaccharide Biosynthesis Protein SpsA, Chain A"/>
    <property type="match status" value="1"/>
</dbReference>
<evidence type="ECO:0000259" key="3">
    <source>
        <dbReference type="Pfam" id="PF00535"/>
    </source>
</evidence>
<dbReference type="RefSeq" id="WP_245967955.1">
    <property type="nucleotide sequence ID" value="NZ_CALFQU010000029.1"/>
</dbReference>
<protein>
    <submittedName>
        <fullName evidence="4">Glycosyltransferase involved in cell wall biosynthesis</fullName>
    </submittedName>
</protein>
<dbReference type="Proteomes" id="UP000275356">
    <property type="component" value="Unassembled WGS sequence"/>
</dbReference>
<dbReference type="InterPro" id="IPR001173">
    <property type="entry name" value="Glyco_trans_2-like"/>
</dbReference>
<dbReference type="SUPFAM" id="SSF53448">
    <property type="entry name" value="Nucleotide-diphospho-sugar transferases"/>
    <property type="match status" value="1"/>
</dbReference>
<dbReference type="InterPro" id="IPR029044">
    <property type="entry name" value="Nucleotide-diphossugar_trans"/>
</dbReference>
<dbReference type="Pfam" id="PF00535">
    <property type="entry name" value="Glycos_transf_2"/>
    <property type="match status" value="1"/>
</dbReference>
<evidence type="ECO:0000256" key="2">
    <source>
        <dbReference type="ARBA" id="ARBA00022679"/>
    </source>
</evidence>
<evidence type="ECO:0000313" key="5">
    <source>
        <dbReference type="Proteomes" id="UP000275356"/>
    </source>
</evidence>
<accession>A0A3N2DAW6</accession>
<name>A0A3N2DAW6_9MICO</name>
<dbReference type="CDD" id="cd00761">
    <property type="entry name" value="Glyco_tranf_GTA_type"/>
    <property type="match status" value="1"/>
</dbReference>
<evidence type="ECO:0000256" key="1">
    <source>
        <dbReference type="ARBA" id="ARBA00022676"/>
    </source>
</evidence>
<comment type="caution">
    <text evidence="4">The sequence shown here is derived from an EMBL/GenBank/DDBJ whole genome shotgun (WGS) entry which is preliminary data.</text>
</comment>
<feature type="domain" description="Glycosyltransferase 2-like" evidence="3">
    <location>
        <begin position="6"/>
        <end position="118"/>
    </location>
</feature>
<organism evidence="4 5">
    <name type="scientific">Salana multivorans</name>
    <dbReference type="NCBI Taxonomy" id="120377"/>
    <lineage>
        <taxon>Bacteria</taxon>
        <taxon>Bacillati</taxon>
        <taxon>Actinomycetota</taxon>
        <taxon>Actinomycetes</taxon>
        <taxon>Micrococcales</taxon>
        <taxon>Beutenbergiaceae</taxon>
        <taxon>Salana</taxon>
    </lineage>
</organism>